<feature type="binding site" evidence="6">
    <location>
        <position position="124"/>
    </location>
    <ligand>
        <name>substrate</name>
    </ligand>
</feature>
<dbReference type="Gene3D" id="3.40.710.10">
    <property type="entry name" value="DD-peptidase/beta-lactamase superfamily"/>
    <property type="match status" value="1"/>
</dbReference>
<comment type="similarity">
    <text evidence="1 6">Belongs to the glutaminase family.</text>
</comment>
<feature type="binding site" evidence="6">
    <location>
        <position position="199"/>
    </location>
    <ligand>
        <name>substrate</name>
    </ligand>
</feature>
<dbReference type="InterPro" id="IPR015868">
    <property type="entry name" value="Glutaminase"/>
</dbReference>
<dbReference type="EC" id="3.5.1.2" evidence="3 6"/>
<evidence type="ECO:0000256" key="6">
    <source>
        <dbReference type="HAMAP-Rule" id="MF_00313"/>
    </source>
</evidence>
<protein>
    <recommendedName>
        <fullName evidence="3 6">Glutaminase</fullName>
        <ecNumber evidence="3 6">3.5.1.2</ecNumber>
    </recommendedName>
</protein>
<comment type="catalytic activity">
    <reaction evidence="5 6">
        <text>L-glutamine + H2O = L-glutamate + NH4(+)</text>
        <dbReference type="Rhea" id="RHEA:15889"/>
        <dbReference type="ChEBI" id="CHEBI:15377"/>
        <dbReference type="ChEBI" id="CHEBI:28938"/>
        <dbReference type="ChEBI" id="CHEBI:29985"/>
        <dbReference type="ChEBI" id="CHEBI:58359"/>
        <dbReference type="EC" id="3.5.1.2"/>
    </reaction>
</comment>
<dbReference type="NCBIfam" id="TIGR03814">
    <property type="entry name" value="Gln_ase"/>
    <property type="match status" value="1"/>
</dbReference>
<dbReference type="SUPFAM" id="SSF56601">
    <property type="entry name" value="beta-lactamase/transpeptidase-like"/>
    <property type="match status" value="1"/>
</dbReference>
<dbReference type="Proteomes" id="UP001519362">
    <property type="component" value="Unassembled WGS sequence"/>
</dbReference>
<feature type="binding site" evidence="6">
    <location>
        <position position="175"/>
    </location>
    <ligand>
        <name>substrate</name>
    </ligand>
</feature>
<dbReference type="PANTHER" id="PTHR12544">
    <property type="entry name" value="GLUTAMINASE"/>
    <property type="match status" value="1"/>
</dbReference>
<dbReference type="InterPro" id="IPR012338">
    <property type="entry name" value="Beta-lactam/transpept-like"/>
</dbReference>
<sequence length="413" mass="43627">MTSEAQPVEHARAPIAQALSDLLEQVRGEDHGGAVADYIPELAKADPNLFGIAASTVFGRTYATGDTTHEFTIQSISKAFVYALVVDEHGIDDVRSHVGVEPSGAPFNAISFDSAGRPMNPMINLGAITATSLLGQGGADERFDSIRLGLSRFAGRGLQLDEAVYRSEASTGDRNHALGSLSRAEGMLRGAVDDVVDAYFRQCSVLVNVTDLAVMASTLAAGGVNPVTGDRVVGDEAARHTLSVMSSSGMYDRSGDWMVDVGMPAKSGVGGGIVAITPGKFGIGVFSPPLDAVGNSARGVAALKHLAHEFGFHPFARSSVPVSPIEAIDADDTTHRVTVHLRGELDFVAMERVAVELQRVLPWYDTGELTVTLDGVTQLNPIAARALHRFTTEAARNGFACEFRDPNQLLGLS</sequence>
<evidence type="ECO:0000313" key="8">
    <source>
        <dbReference type="Proteomes" id="UP001519362"/>
    </source>
</evidence>
<proteinExistence type="inferred from homology"/>
<comment type="subunit">
    <text evidence="2 6">Homotetramer.</text>
</comment>
<dbReference type="PANTHER" id="PTHR12544:SF29">
    <property type="entry name" value="GLUTAMINASE"/>
    <property type="match status" value="1"/>
</dbReference>
<dbReference type="Gene3D" id="3.30.750.24">
    <property type="entry name" value="STAS domain"/>
    <property type="match status" value="1"/>
</dbReference>
<name>A0ABS4ZKH4_9MICO</name>
<evidence type="ECO:0000256" key="2">
    <source>
        <dbReference type="ARBA" id="ARBA00011881"/>
    </source>
</evidence>
<organism evidence="7 8">
    <name type="scientific">Microbacterium amylolyticum</name>
    <dbReference type="NCBI Taxonomy" id="936337"/>
    <lineage>
        <taxon>Bacteria</taxon>
        <taxon>Bacillati</taxon>
        <taxon>Actinomycetota</taxon>
        <taxon>Actinomycetes</taxon>
        <taxon>Micrococcales</taxon>
        <taxon>Microbacteriaceae</taxon>
        <taxon>Microbacterium</taxon>
    </lineage>
</organism>
<dbReference type="Pfam" id="PF04960">
    <property type="entry name" value="Glutaminase"/>
    <property type="match status" value="1"/>
</dbReference>
<evidence type="ECO:0000256" key="3">
    <source>
        <dbReference type="ARBA" id="ARBA00012918"/>
    </source>
</evidence>
<feature type="binding site" evidence="6">
    <location>
        <position position="251"/>
    </location>
    <ligand>
        <name>substrate</name>
    </ligand>
</feature>
<evidence type="ECO:0000256" key="5">
    <source>
        <dbReference type="ARBA" id="ARBA00049534"/>
    </source>
</evidence>
<dbReference type="HAMAP" id="MF_00313">
    <property type="entry name" value="Glutaminase"/>
    <property type="match status" value="1"/>
</dbReference>
<comment type="caution">
    <text evidence="7">The sequence shown here is derived from an EMBL/GenBank/DDBJ whole genome shotgun (WGS) entry which is preliminary data.</text>
</comment>
<feature type="binding site" evidence="6">
    <location>
        <position position="75"/>
    </location>
    <ligand>
        <name>substrate</name>
    </ligand>
</feature>
<accession>A0ABS4ZKH4</accession>
<dbReference type="InterPro" id="IPR036513">
    <property type="entry name" value="STAS_dom_sf"/>
</dbReference>
<evidence type="ECO:0000313" key="7">
    <source>
        <dbReference type="EMBL" id="MBP2437789.1"/>
    </source>
</evidence>
<feature type="binding site" evidence="6">
    <location>
        <position position="269"/>
    </location>
    <ligand>
        <name>substrate</name>
    </ligand>
</feature>
<keyword evidence="8" id="KW-1185">Reference proteome</keyword>
<evidence type="ECO:0000256" key="1">
    <source>
        <dbReference type="ARBA" id="ARBA00011076"/>
    </source>
</evidence>
<dbReference type="EMBL" id="JAGIOL010000001">
    <property type="protein sequence ID" value="MBP2437789.1"/>
    <property type="molecule type" value="Genomic_DNA"/>
</dbReference>
<keyword evidence="6" id="KW-0007">Acetylation</keyword>
<reference evidence="7 8" key="1">
    <citation type="submission" date="2021-03" db="EMBL/GenBank/DDBJ databases">
        <title>Sequencing the genomes of 1000 actinobacteria strains.</title>
        <authorList>
            <person name="Klenk H.-P."/>
        </authorList>
    </citation>
    <scope>NUCLEOTIDE SEQUENCE [LARGE SCALE GENOMIC DNA]</scope>
    <source>
        <strain evidence="7 8">DSM 24221</strain>
    </source>
</reference>
<evidence type="ECO:0000256" key="4">
    <source>
        <dbReference type="ARBA" id="ARBA00022801"/>
    </source>
</evidence>
<feature type="binding site" evidence="6">
    <location>
        <position position="168"/>
    </location>
    <ligand>
        <name>substrate</name>
    </ligand>
</feature>
<keyword evidence="4 6" id="KW-0378">Hydrolase</keyword>
<dbReference type="GO" id="GO:0004359">
    <property type="term" value="F:glutaminase activity"/>
    <property type="evidence" value="ECO:0007669"/>
    <property type="project" value="UniProtKB-EC"/>
</dbReference>
<dbReference type="RefSeq" id="WP_165133072.1">
    <property type="nucleotide sequence ID" value="NZ_CP049253.1"/>
</dbReference>
<gene>
    <name evidence="6" type="primary">glsA</name>
    <name evidence="7" type="ORF">JOF34_002375</name>
</gene>